<feature type="non-terminal residue" evidence="1">
    <location>
        <position position="1"/>
    </location>
</feature>
<dbReference type="EMBL" id="FOTJ01000014">
    <property type="protein sequence ID" value="SFL50642.1"/>
    <property type="molecule type" value="Genomic_DNA"/>
</dbReference>
<dbReference type="Proteomes" id="UP000181969">
    <property type="component" value="Unassembled WGS sequence"/>
</dbReference>
<dbReference type="AlphaFoldDB" id="A0A1I4I8D0"/>
<evidence type="ECO:0000313" key="2">
    <source>
        <dbReference type="Proteomes" id="UP000181969"/>
    </source>
</evidence>
<organism evidence="1 2">
    <name type="scientific">Lactococcus garvieae</name>
    <dbReference type="NCBI Taxonomy" id="1363"/>
    <lineage>
        <taxon>Bacteria</taxon>
        <taxon>Bacillati</taxon>
        <taxon>Bacillota</taxon>
        <taxon>Bacilli</taxon>
        <taxon>Lactobacillales</taxon>
        <taxon>Streptococcaceae</taxon>
        <taxon>Lactococcus</taxon>
    </lineage>
</organism>
<reference evidence="1 2" key="1">
    <citation type="submission" date="2016-10" db="EMBL/GenBank/DDBJ databases">
        <authorList>
            <person name="de Groot N.N."/>
        </authorList>
    </citation>
    <scope>NUCLEOTIDE SEQUENCE [LARGE SCALE GENOMIC DNA]</scope>
    <source>
        <strain evidence="1 2">M79</strain>
    </source>
</reference>
<accession>A0A1I4I8D0</accession>
<evidence type="ECO:0000313" key="1">
    <source>
        <dbReference type="EMBL" id="SFL50642.1"/>
    </source>
</evidence>
<gene>
    <name evidence="1" type="ORF">SAMN05216438_1141</name>
</gene>
<protein>
    <submittedName>
        <fullName evidence="1">Uncharacterized protein</fullName>
    </submittedName>
</protein>
<proteinExistence type="predicted"/>
<name>A0A1I4I8D0_9LACT</name>
<sequence length="283" mass="30623">DAAELTDAIEDTVFNGSYYYGIHVDSQLISPDNSEEFLPGGDSRLEAFLTGIKNNSMNDEGTSNPRYEVDSPPSDFNFDTMLPGRVFTMAGEQYLYLEDMGNGNHMIIRHAGIPNTMPPQQDQVFAEWFNGLDAAVGAMVQPVDIPAPVPAVQHAFIIWRTDVPDELLWETHTLGWLPANLADFPAVAGDVTSVNPSGTPQAFALSLADVVRLTTPEGPFTNLGTRTAKGFGEAHGAGWWWLRTPGVSSYSSWNVQGGLLTGGSPVNAADHPSNLRPAIIIHQ</sequence>